<dbReference type="PANTHER" id="PTHR30534:SF0">
    <property type="entry name" value="FLAGELLAR MOTOR SWITCH PROTEIN FLIG"/>
    <property type="match status" value="1"/>
</dbReference>
<keyword evidence="5" id="KW-1185">Reference proteome</keyword>
<feature type="region of interest" description="Disordered" evidence="1">
    <location>
        <begin position="147"/>
        <end position="166"/>
    </location>
</feature>
<keyword evidence="4" id="KW-0966">Cell projection</keyword>
<evidence type="ECO:0000259" key="2">
    <source>
        <dbReference type="Pfam" id="PF01706"/>
    </source>
</evidence>
<feature type="compositionally biased region" description="Low complexity" evidence="1">
    <location>
        <begin position="79"/>
        <end position="90"/>
    </location>
</feature>
<keyword evidence="4" id="KW-0969">Cilium</keyword>
<dbReference type="GO" id="GO:0009288">
    <property type="term" value="C:bacterial-type flagellum"/>
    <property type="evidence" value="ECO:0007669"/>
    <property type="project" value="InterPro"/>
</dbReference>
<dbReference type="OrthoDB" id="344038at2"/>
<feature type="region of interest" description="Disordered" evidence="1">
    <location>
        <begin position="66"/>
        <end position="140"/>
    </location>
</feature>
<dbReference type="Proteomes" id="UP000297891">
    <property type="component" value="Unassembled WGS sequence"/>
</dbReference>
<reference evidence="4" key="1">
    <citation type="journal article" date="2019" name="PLoS Negl. Trop. Dis.">
        <title>Revisiting the worldwide diversity of Leptospira species in the environment.</title>
        <authorList>
            <person name="Vincent A.T."/>
            <person name="Schiettekatte O."/>
            <person name="Bourhy P."/>
            <person name="Veyrier F.J."/>
            <person name="Picardeau M."/>
        </authorList>
    </citation>
    <scope>NUCLEOTIDE SEQUENCE [LARGE SCALE GENOMIC DNA]</scope>
    <source>
        <strain evidence="4">201800277</strain>
    </source>
</reference>
<dbReference type="AlphaFoldDB" id="A0A2M9Y705"/>
<evidence type="ECO:0000256" key="1">
    <source>
        <dbReference type="SAM" id="MobiDB-lite"/>
    </source>
</evidence>
<name>A0A2M9Y705_9LEPT</name>
<dbReference type="GO" id="GO:0003774">
    <property type="term" value="F:cytoskeletal motor activity"/>
    <property type="evidence" value="ECO:0007669"/>
    <property type="project" value="InterPro"/>
</dbReference>
<feature type="domain" description="Flagellar motor switch protein FliG middle" evidence="3">
    <location>
        <begin position="201"/>
        <end position="270"/>
    </location>
</feature>
<dbReference type="GO" id="GO:0071973">
    <property type="term" value="P:bacterial-type flagellum-dependent cell motility"/>
    <property type="evidence" value="ECO:0007669"/>
    <property type="project" value="InterPro"/>
</dbReference>
<dbReference type="RefSeq" id="WP_100789357.1">
    <property type="nucleotide sequence ID" value="NZ_NPDQ01000001.1"/>
</dbReference>
<proteinExistence type="predicted"/>
<dbReference type="SUPFAM" id="SSF48029">
    <property type="entry name" value="FliG"/>
    <property type="match status" value="1"/>
</dbReference>
<dbReference type="GO" id="GO:0006935">
    <property type="term" value="P:chemotaxis"/>
    <property type="evidence" value="ECO:0007669"/>
    <property type="project" value="InterPro"/>
</dbReference>
<accession>A0A2M9Y705</accession>
<dbReference type="Pfam" id="PF14841">
    <property type="entry name" value="FliG_M"/>
    <property type="match status" value="1"/>
</dbReference>
<dbReference type="InterPro" id="IPR011002">
    <property type="entry name" value="FliG_a-hlx"/>
</dbReference>
<keyword evidence="4" id="KW-0282">Flagellum</keyword>
<gene>
    <name evidence="4" type="ORF">EHQ30_03315</name>
</gene>
<dbReference type="InterPro" id="IPR023087">
    <property type="entry name" value="Flg_Motor_Flig_C"/>
</dbReference>
<evidence type="ECO:0000313" key="5">
    <source>
        <dbReference type="Proteomes" id="UP000297891"/>
    </source>
</evidence>
<dbReference type="InterPro" id="IPR032779">
    <property type="entry name" value="FliG_M"/>
</dbReference>
<comment type="caution">
    <text evidence="4">The sequence shown here is derived from an EMBL/GenBank/DDBJ whole genome shotgun (WGS) entry which is preliminary data.</text>
</comment>
<sequence>MKTPSRSNKAALAYQILGRYLPDEVFAHLSDSEIESLLLKVESNPSPTRGQEKDILLSFTRFLQKQGNQASSRNPNQNGRGSSSLVSGSGYPNSDYNSNSLGISGGGNGKSAAGREYTNSAYPLKNGGKSETPHRKPTLGDEYANEAYSTNSQTPSRDGSTNHLNPETNELYSLLEQILKEEDSKRVGPIWSDLPKFSLEMLRNLTMDESPEVVARVLSFSDPETASEVLAEYPETHREEIILALSEIDYHSDQERDKLERFLRFKMELIQKKMPVSKIRSRKAKTAGEILTRLPFLPSQNLIERIQKKSPEYAETIVEHYFRLEDLLHLGRTSLTRFFSEIHPLVIACALKGVETDFRDQVYSNLESWLVKEIKIEWDSLGPVSLAEIEEAQKGILDRLREAMDEGKVKLWRLK</sequence>
<protein>
    <submittedName>
        <fullName evidence="4">Endoflagellar motor switch protein</fullName>
    </submittedName>
</protein>
<feature type="domain" description="Flagellar motor switch protein FliG C-terminal" evidence="2">
    <location>
        <begin position="304"/>
        <end position="411"/>
    </location>
</feature>
<organism evidence="4 5">
    <name type="scientific">Leptospira brenneri</name>
    <dbReference type="NCBI Taxonomy" id="2023182"/>
    <lineage>
        <taxon>Bacteria</taxon>
        <taxon>Pseudomonadati</taxon>
        <taxon>Spirochaetota</taxon>
        <taxon>Spirochaetia</taxon>
        <taxon>Leptospirales</taxon>
        <taxon>Leptospiraceae</taxon>
        <taxon>Leptospira</taxon>
    </lineage>
</organism>
<dbReference type="EMBL" id="RQFP01000001">
    <property type="protein sequence ID" value="TGK95679.1"/>
    <property type="molecule type" value="Genomic_DNA"/>
</dbReference>
<dbReference type="InterPro" id="IPR000090">
    <property type="entry name" value="Flg_Motor_Flig"/>
</dbReference>
<dbReference type="Gene3D" id="1.10.220.30">
    <property type="match status" value="2"/>
</dbReference>
<evidence type="ECO:0000313" key="4">
    <source>
        <dbReference type="EMBL" id="TGK95679.1"/>
    </source>
</evidence>
<evidence type="ECO:0000259" key="3">
    <source>
        <dbReference type="Pfam" id="PF14841"/>
    </source>
</evidence>
<dbReference type="Pfam" id="PF01706">
    <property type="entry name" value="FliG_C"/>
    <property type="match status" value="1"/>
</dbReference>
<feature type="compositionally biased region" description="Polar residues" evidence="1">
    <location>
        <begin position="66"/>
        <end position="78"/>
    </location>
</feature>
<dbReference type="PANTHER" id="PTHR30534">
    <property type="entry name" value="FLAGELLAR MOTOR SWITCH PROTEIN FLIG"/>
    <property type="match status" value="1"/>
</dbReference>